<accession>A0AAW0MUS6</accession>
<keyword evidence="5" id="KW-1185">Reference proteome</keyword>
<dbReference type="InterPro" id="IPR003673">
    <property type="entry name" value="CoA-Trfase_fam_III"/>
</dbReference>
<protein>
    <recommendedName>
        <fullName evidence="6">Succinyl-CoA:glutarate-CoA transferase</fullName>
    </recommendedName>
</protein>
<dbReference type="Gene3D" id="3.40.50.10540">
    <property type="entry name" value="Crotonobetainyl-coa:carnitine coa-transferase, domain 1"/>
    <property type="match status" value="1"/>
</dbReference>
<dbReference type="EMBL" id="JBBPFD010000106">
    <property type="protein sequence ID" value="KAK7880381.1"/>
    <property type="molecule type" value="Genomic_DNA"/>
</dbReference>
<name>A0AAW0MUS6_9GOBI</name>
<evidence type="ECO:0000313" key="5">
    <source>
        <dbReference type="Proteomes" id="UP001460270"/>
    </source>
</evidence>
<feature type="compositionally biased region" description="Basic and acidic residues" evidence="3">
    <location>
        <begin position="468"/>
        <end position="498"/>
    </location>
</feature>
<feature type="compositionally biased region" description="Basic and acidic residues" evidence="3">
    <location>
        <begin position="317"/>
        <end position="346"/>
    </location>
</feature>
<dbReference type="Pfam" id="PF02515">
    <property type="entry name" value="CoA_transf_3"/>
    <property type="match status" value="2"/>
</dbReference>
<dbReference type="SUPFAM" id="SSF89796">
    <property type="entry name" value="CoA-transferase family III (CaiB/BaiF)"/>
    <property type="match status" value="2"/>
</dbReference>
<dbReference type="PANTHER" id="PTHR48207">
    <property type="entry name" value="SUCCINATE--HYDROXYMETHYLGLUTARATE COA-TRANSFERASE"/>
    <property type="match status" value="1"/>
</dbReference>
<dbReference type="Proteomes" id="UP001460270">
    <property type="component" value="Unassembled WGS sequence"/>
</dbReference>
<reference evidence="5" key="1">
    <citation type="submission" date="2024-04" db="EMBL/GenBank/DDBJ databases">
        <title>Salinicola lusitanus LLJ914,a marine bacterium isolated from the Okinawa Trough.</title>
        <authorList>
            <person name="Li J."/>
        </authorList>
    </citation>
    <scope>NUCLEOTIDE SEQUENCE [LARGE SCALE GENOMIC DNA]</scope>
</reference>
<feature type="region of interest" description="Disordered" evidence="3">
    <location>
        <begin position="525"/>
        <end position="579"/>
    </location>
</feature>
<feature type="region of interest" description="Disordered" evidence="3">
    <location>
        <begin position="594"/>
        <end position="617"/>
    </location>
</feature>
<dbReference type="GO" id="GO:0047369">
    <property type="term" value="F:succinate-hydroxymethylglutarate CoA-transferase activity"/>
    <property type="evidence" value="ECO:0007669"/>
    <property type="project" value="TreeGrafter"/>
</dbReference>
<evidence type="ECO:0000256" key="3">
    <source>
        <dbReference type="SAM" id="MobiDB-lite"/>
    </source>
</evidence>
<sequence>MLSPQLQSKPGFCDFSSFVAFFCGSRAKINHRGGARRTHAQVGSGDDTRAWGPPFIGSESVYFLSVNRNKKSIAVNMKHPDGAKVVRKLACVSDVLVENFLPGKLTELGLGPEQLRAENPRLIYCSISEHSRALVPGQKKPCLPSKPVWRMAHDVSDFSRTHVSVFSCPALTMFGLIVLLMDYFCVSWSKFTKPTSVVLDKEAEHVLSRQKPLETRPYALLRMSSQLCAGYGQSGPSSLKPGYDSILSAVSGMMHITGPEGGEPVRPGVAMTDLATGLYAHGAVMAALLQRHKTGTGTHIDCNLLSSQPPGQTLADRVNERVPGSDRGGADSCERDVPREEREKRGRRERREKRGREREKRERGRGRSEREREGGERKEREEREREREREIRERERKIKRREREKRKGERREREKEYKERERRERKNIRERERRERKKYKRERGERGERKKERERKRERKNIKRERREKREKEYKEREREREKRKNIKRERGERERETCVSCLSHIAANFLNSGKEAKRWGTAHESIVPYQWSYETRTQDQSRLRPRPEQDQTQDQRDSQQSRTRPKTRAGLSSSDLQRSLSLQLYPTGIIFTHAKLVPRDSDPEPELDQSRTGPGR</sequence>
<feature type="region of interest" description="Disordered" evidence="3">
    <location>
        <begin position="401"/>
        <end position="498"/>
    </location>
</feature>
<comment type="caution">
    <text evidence="4">The sequence shown here is derived from an EMBL/GenBank/DDBJ whole genome shotgun (WGS) entry which is preliminary data.</text>
</comment>
<dbReference type="PANTHER" id="PTHR48207:SF3">
    <property type="entry name" value="SUCCINATE--HYDROXYMETHYLGLUTARATE COA-TRANSFERASE"/>
    <property type="match status" value="1"/>
</dbReference>
<keyword evidence="2" id="KW-0808">Transferase</keyword>
<feature type="compositionally biased region" description="Basic and acidic residues" evidence="3">
    <location>
        <begin position="405"/>
        <end position="433"/>
    </location>
</feature>
<gene>
    <name evidence="4" type="ORF">WMY93_032971</name>
</gene>
<dbReference type="InterPro" id="IPR023606">
    <property type="entry name" value="CoA-Trfase_III_dom_1_sf"/>
</dbReference>
<feature type="compositionally biased region" description="Basic and acidic residues" evidence="3">
    <location>
        <begin position="352"/>
        <end position="376"/>
    </location>
</feature>
<organism evidence="4 5">
    <name type="scientific">Mugilogobius chulae</name>
    <name type="common">yellowstripe goby</name>
    <dbReference type="NCBI Taxonomy" id="88201"/>
    <lineage>
        <taxon>Eukaryota</taxon>
        <taxon>Metazoa</taxon>
        <taxon>Chordata</taxon>
        <taxon>Craniata</taxon>
        <taxon>Vertebrata</taxon>
        <taxon>Euteleostomi</taxon>
        <taxon>Actinopterygii</taxon>
        <taxon>Neopterygii</taxon>
        <taxon>Teleostei</taxon>
        <taxon>Neoteleostei</taxon>
        <taxon>Acanthomorphata</taxon>
        <taxon>Gobiaria</taxon>
        <taxon>Gobiiformes</taxon>
        <taxon>Gobioidei</taxon>
        <taxon>Gobiidae</taxon>
        <taxon>Gobionellinae</taxon>
        <taxon>Mugilogobius</taxon>
    </lineage>
</organism>
<dbReference type="GO" id="GO:0005739">
    <property type="term" value="C:mitochondrion"/>
    <property type="evidence" value="ECO:0007669"/>
    <property type="project" value="TreeGrafter"/>
</dbReference>
<feature type="compositionally biased region" description="Basic and acidic residues" evidence="3">
    <location>
        <begin position="442"/>
        <end position="451"/>
    </location>
</feature>
<feature type="compositionally biased region" description="Basic residues" evidence="3">
    <location>
        <begin position="452"/>
        <end position="467"/>
    </location>
</feature>
<evidence type="ECO:0000256" key="1">
    <source>
        <dbReference type="ARBA" id="ARBA00008383"/>
    </source>
</evidence>
<dbReference type="InterPro" id="IPR050483">
    <property type="entry name" value="CoA-transferase_III_domain"/>
</dbReference>
<dbReference type="AlphaFoldDB" id="A0AAW0MUS6"/>
<evidence type="ECO:0000256" key="2">
    <source>
        <dbReference type="ARBA" id="ARBA00022679"/>
    </source>
</evidence>
<feature type="compositionally biased region" description="Basic and acidic residues" evidence="3">
    <location>
        <begin position="537"/>
        <end position="560"/>
    </location>
</feature>
<comment type="similarity">
    <text evidence="1">Belongs to the CoA-transferase III family.</text>
</comment>
<proteinExistence type="inferred from homology"/>
<evidence type="ECO:0008006" key="6">
    <source>
        <dbReference type="Google" id="ProtNLM"/>
    </source>
</evidence>
<evidence type="ECO:0000313" key="4">
    <source>
        <dbReference type="EMBL" id="KAK7880381.1"/>
    </source>
</evidence>
<feature type="region of interest" description="Disordered" evidence="3">
    <location>
        <begin position="300"/>
        <end position="376"/>
    </location>
</feature>